<dbReference type="Proteomes" id="UP000649617">
    <property type="component" value="Unassembled WGS sequence"/>
</dbReference>
<comment type="caution">
    <text evidence="1">The sequence shown here is derived from an EMBL/GenBank/DDBJ whole genome shotgun (WGS) entry which is preliminary data.</text>
</comment>
<accession>A0A812WSF5</accession>
<evidence type="ECO:0000313" key="2">
    <source>
        <dbReference type="Proteomes" id="UP000649617"/>
    </source>
</evidence>
<dbReference type="EMBL" id="CAJNIZ010044595">
    <property type="protein sequence ID" value="CAE7694610.1"/>
    <property type="molecule type" value="Genomic_DNA"/>
</dbReference>
<dbReference type="OrthoDB" id="103349at2759"/>
<dbReference type="Gene3D" id="3.30.1120.10">
    <property type="match status" value="1"/>
</dbReference>
<dbReference type="SUPFAM" id="SSF53649">
    <property type="entry name" value="Alkaline phosphatase-like"/>
    <property type="match status" value="1"/>
</dbReference>
<reference evidence="1" key="1">
    <citation type="submission" date="2021-02" db="EMBL/GenBank/DDBJ databases">
        <authorList>
            <person name="Dougan E. K."/>
            <person name="Rhodes N."/>
            <person name="Thang M."/>
            <person name="Chan C."/>
        </authorList>
    </citation>
    <scope>NUCLEOTIDE SEQUENCE</scope>
</reference>
<organism evidence="1 2">
    <name type="scientific">Symbiodinium pilosum</name>
    <name type="common">Dinoflagellate</name>
    <dbReference type="NCBI Taxonomy" id="2952"/>
    <lineage>
        <taxon>Eukaryota</taxon>
        <taxon>Sar</taxon>
        <taxon>Alveolata</taxon>
        <taxon>Dinophyceae</taxon>
        <taxon>Suessiales</taxon>
        <taxon>Symbiodiniaceae</taxon>
        <taxon>Symbiodinium</taxon>
    </lineage>
</organism>
<evidence type="ECO:0000313" key="1">
    <source>
        <dbReference type="EMBL" id="CAE7694610.1"/>
    </source>
</evidence>
<sequence length="445" mass="49906">GGQRVNAFFTGGWVRNQLWKWWLKPFKSHTVMSINDLSETLLQMITGRKYPGGGMRNEPGPLSGVPMWTAILYKKQVPRRITYSEVMELRVGRSIKDFKKIWFTENNTLISDGNWTPNFPNDTEFIPDFGYKYVRPCSTPYCYFDLYLDPSEQTNLPLNPVQEEALRREVFADWNLFVIDTSRITSLSLETGKPVEVSLWTTMGASGPFLSAAAQPVIPPVAECWCTWIQPGLAVEDVTHVIFNLYLGARCVDSVAAAGSKGALACKPPLRLTQAPIPFDFSRAMWKKIGFETQDYDSILLAEWKLGVFTLPFPLFTLDWNLAVIAGLRAMNSRNGFAFANWPNIGKYPFNLGYTDHCPNFDIFTAPTPYTQVTDWLLSAGIFNNPTGGAISSSGNVTACFPINSSRAVCPSLDNNPPTVDGFNVPTYSLEECRQYCVLWDPLVD</sequence>
<dbReference type="AlphaFoldDB" id="A0A812WSF5"/>
<keyword evidence="2" id="KW-1185">Reference proteome</keyword>
<proteinExistence type="predicted"/>
<name>A0A812WSF5_SYMPI</name>
<feature type="non-terminal residue" evidence="1">
    <location>
        <position position="1"/>
    </location>
</feature>
<dbReference type="Gene3D" id="3.40.720.10">
    <property type="entry name" value="Alkaline Phosphatase, subunit A"/>
    <property type="match status" value="1"/>
</dbReference>
<gene>
    <name evidence="1" type="primary">Arsb</name>
    <name evidence="1" type="ORF">SPIL2461_LOCUS19471</name>
</gene>
<protein>
    <submittedName>
        <fullName evidence="1">Arsb protein</fullName>
    </submittedName>
</protein>
<dbReference type="InterPro" id="IPR017850">
    <property type="entry name" value="Alkaline_phosphatase_core_sf"/>
</dbReference>